<gene>
    <name evidence="2" type="ORF">BCT54_00990</name>
</gene>
<accession>A0A2N7JM03</accession>
<dbReference type="SUPFAM" id="SSF56317">
    <property type="entry name" value="Carbon-nitrogen hydrolase"/>
    <property type="match status" value="1"/>
</dbReference>
<evidence type="ECO:0000259" key="1">
    <source>
        <dbReference type="Pfam" id="PF00795"/>
    </source>
</evidence>
<evidence type="ECO:0000313" key="2">
    <source>
        <dbReference type="EMBL" id="PMM42582.1"/>
    </source>
</evidence>
<proteinExistence type="predicted"/>
<feature type="domain" description="CN hydrolase" evidence="1">
    <location>
        <begin position="5"/>
        <end position="62"/>
    </location>
</feature>
<dbReference type="InterPro" id="IPR003010">
    <property type="entry name" value="C-N_Hydrolase"/>
</dbReference>
<name>A0A2N7JM03_VIBSP</name>
<dbReference type="AlphaFoldDB" id="A0A2N7JM03"/>
<reference evidence="3" key="1">
    <citation type="submission" date="2016-07" db="EMBL/GenBank/DDBJ databases">
        <title>Nontailed viruses are major unrecognized killers of bacteria in the ocean.</title>
        <authorList>
            <person name="Kauffman K."/>
            <person name="Hussain F."/>
            <person name="Yang J."/>
            <person name="Arevalo P."/>
            <person name="Brown J."/>
            <person name="Cutler M."/>
            <person name="Kelly L."/>
            <person name="Polz M.F."/>
        </authorList>
    </citation>
    <scope>NUCLEOTIDE SEQUENCE [LARGE SCALE GENOMIC DNA]</scope>
    <source>
        <strain evidence="3">10N.261.48.B5</strain>
    </source>
</reference>
<dbReference type="Proteomes" id="UP000235533">
    <property type="component" value="Unassembled WGS sequence"/>
</dbReference>
<dbReference type="Gene3D" id="3.60.110.10">
    <property type="entry name" value="Carbon-nitrogen hydrolase"/>
    <property type="match status" value="1"/>
</dbReference>
<evidence type="ECO:0000313" key="3">
    <source>
        <dbReference type="Proteomes" id="UP000235533"/>
    </source>
</evidence>
<comment type="caution">
    <text evidence="2">The sequence shown here is derived from an EMBL/GenBank/DDBJ whole genome shotgun (WGS) entry which is preliminary data.</text>
</comment>
<sequence>MRWLPARAHDNGMFVMFSNGVGVDMDEVRTGNAMILSPYGEIITETHSVDNDMVVAELKAEELDMCTGRRWIRGRKPELYHSLTQTLGHELDPHQARFAEK</sequence>
<dbReference type="Pfam" id="PF00795">
    <property type="entry name" value="CN_hydrolase"/>
    <property type="match status" value="1"/>
</dbReference>
<dbReference type="EMBL" id="MCZF01000272">
    <property type="protein sequence ID" value="PMM42582.1"/>
    <property type="molecule type" value="Genomic_DNA"/>
</dbReference>
<dbReference type="InterPro" id="IPR036526">
    <property type="entry name" value="C-N_Hydrolase_sf"/>
</dbReference>
<organism evidence="2 3">
    <name type="scientific">Vibrio splendidus</name>
    <dbReference type="NCBI Taxonomy" id="29497"/>
    <lineage>
        <taxon>Bacteria</taxon>
        <taxon>Pseudomonadati</taxon>
        <taxon>Pseudomonadota</taxon>
        <taxon>Gammaproteobacteria</taxon>
        <taxon>Vibrionales</taxon>
        <taxon>Vibrionaceae</taxon>
        <taxon>Vibrio</taxon>
    </lineage>
</organism>
<protein>
    <recommendedName>
        <fullName evidence="1">CN hydrolase domain-containing protein</fullName>
    </recommendedName>
</protein>